<dbReference type="InterPro" id="IPR025669">
    <property type="entry name" value="AAA_dom"/>
</dbReference>
<organism evidence="2 3">
    <name type="scientific">Pseudonocardia parietis</name>
    <dbReference type="NCBI Taxonomy" id="570936"/>
    <lineage>
        <taxon>Bacteria</taxon>
        <taxon>Bacillati</taxon>
        <taxon>Actinomycetota</taxon>
        <taxon>Actinomycetes</taxon>
        <taxon>Pseudonocardiales</taxon>
        <taxon>Pseudonocardiaceae</taxon>
        <taxon>Pseudonocardia</taxon>
    </lineage>
</organism>
<dbReference type="Pfam" id="PF13614">
    <property type="entry name" value="AAA_31"/>
    <property type="match status" value="1"/>
</dbReference>
<dbReference type="InterPro" id="IPR050678">
    <property type="entry name" value="DNA_Partitioning_ATPase"/>
</dbReference>
<evidence type="ECO:0000259" key="1">
    <source>
        <dbReference type="Pfam" id="PF13614"/>
    </source>
</evidence>
<gene>
    <name evidence="2" type="ORF">JOF36_007105</name>
</gene>
<sequence length="316" mass="33118">MTTPQDVTQALQRTVLVANQKGGVGKTSVVTAVAGLAARPERRVLVVDADPQGNATSSDLGVEGDRGRSLVTALQYGDAPQVITDVRPGLDLVAGGPYLAQVGAITATASQTGTDVLANLRRALGEVCSQGGYTLVLIDSGPGDAPLLDALLGTVRYMIVPTRDDDASLSGVELLAGRYLRARQQGALVTLLGVVLFDSNPRATARNREVLADVDALLEGSGAAAFGTMIRSDRASAMDLRNAHVTPAELVEVIGAQNRDRLAWLSGGKHRRLDTGDTEGTRLWSRDPSALATDYQELTREVLSRIAAVERSGSPA</sequence>
<dbReference type="RefSeq" id="WP_210036497.1">
    <property type="nucleotide sequence ID" value="NZ_JAGINU010000002.1"/>
</dbReference>
<evidence type="ECO:0000313" key="3">
    <source>
        <dbReference type="Proteomes" id="UP001519295"/>
    </source>
</evidence>
<dbReference type="EMBL" id="JAGINU010000002">
    <property type="protein sequence ID" value="MBP2371332.1"/>
    <property type="molecule type" value="Genomic_DNA"/>
</dbReference>
<dbReference type="PANTHER" id="PTHR13696:SF52">
    <property type="entry name" value="PARA FAMILY PROTEIN CT_582"/>
    <property type="match status" value="1"/>
</dbReference>
<comment type="caution">
    <text evidence="2">The sequence shown here is derived from an EMBL/GenBank/DDBJ whole genome shotgun (WGS) entry which is preliminary data.</text>
</comment>
<proteinExistence type="predicted"/>
<dbReference type="SUPFAM" id="SSF52540">
    <property type="entry name" value="P-loop containing nucleoside triphosphate hydrolases"/>
    <property type="match status" value="1"/>
</dbReference>
<protein>
    <submittedName>
        <fullName evidence="2">Cellulose biosynthesis protein BcsQ</fullName>
    </submittedName>
</protein>
<evidence type="ECO:0000313" key="2">
    <source>
        <dbReference type="EMBL" id="MBP2371332.1"/>
    </source>
</evidence>
<dbReference type="InterPro" id="IPR027417">
    <property type="entry name" value="P-loop_NTPase"/>
</dbReference>
<accession>A0ABS4W528</accession>
<dbReference type="PANTHER" id="PTHR13696">
    <property type="entry name" value="P-LOOP CONTAINING NUCLEOSIDE TRIPHOSPHATE HYDROLASE"/>
    <property type="match status" value="1"/>
</dbReference>
<dbReference type="Gene3D" id="3.40.50.300">
    <property type="entry name" value="P-loop containing nucleotide triphosphate hydrolases"/>
    <property type="match status" value="1"/>
</dbReference>
<reference evidence="2 3" key="1">
    <citation type="submission" date="2021-03" db="EMBL/GenBank/DDBJ databases">
        <title>Sequencing the genomes of 1000 actinobacteria strains.</title>
        <authorList>
            <person name="Klenk H.-P."/>
        </authorList>
    </citation>
    <scope>NUCLEOTIDE SEQUENCE [LARGE SCALE GENOMIC DNA]</scope>
    <source>
        <strain evidence="2 3">DSM 45256</strain>
    </source>
</reference>
<dbReference type="CDD" id="cd01983">
    <property type="entry name" value="SIMIBI"/>
    <property type="match status" value="1"/>
</dbReference>
<name>A0ABS4W528_9PSEU</name>
<dbReference type="CDD" id="cd02042">
    <property type="entry name" value="ParAB_family"/>
    <property type="match status" value="1"/>
</dbReference>
<keyword evidence="3" id="KW-1185">Reference proteome</keyword>
<feature type="domain" description="AAA" evidence="1">
    <location>
        <begin position="13"/>
        <end position="176"/>
    </location>
</feature>
<dbReference type="Proteomes" id="UP001519295">
    <property type="component" value="Unassembled WGS sequence"/>
</dbReference>